<reference evidence="4 5" key="1">
    <citation type="submission" date="2019-02" db="EMBL/GenBank/DDBJ databases">
        <title>Deep-cultivation of Planctomycetes and their phenomic and genomic characterization uncovers novel biology.</title>
        <authorList>
            <person name="Wiegand S."/>
            <person name="Jogler M."/>
            <person name="Boedeker C."/>
            <person name="Pinto D."/>
            <person name="Vollmers J."/>
            <person name="Rivas-Marin E."/>
            <person name="Kohn T."/>
            <person name="Peeters S.H."/>
            <person name="Heuer A."/>
            <person name="Rast P."/>
            <person name="Oberbeckmann S."/>
            <person name="Bunk B."/>
            <person name="Jeske O."/>
            <person name="Meyerdierks A."/>
            <person name="Storesund J.E."/>
            <person name="Kallscheuer N."/>
            <person name="Luecker S."/>
            <person name="Lage O.M."/>
            <person name="Pohl T."/>
            <person name="Merkel B.J."/>
            <person name="Hornburger P."/>
            <person name="Mueller R.-W."/>
            <person name="Bruemmer F."/>
            <person name="Labrenz M."/>
            <person name="Spormann A.M."/>
            <person name="Op den Camp H."/>
            <person name="Overmann J."/>
            <person name="Amann R."/>
            <person name="Jetten M.S.M."/>
            <person name="Mascher T."/>
            <person name="Medema M.H."/>
            <person name="Devos D.P."/>
            <person name="Kaster A.-K."/>
            <person name="Ovreas L."/>
            <person name="Rohde M."/>
            <person name="Galperin M.Y."/>
            <person name="Jogler C."/>
        </authorList>
    </citation>
    <scope>NUCLEOTIDE SEQUENCE [LARGE SCALE GENOMIC DNA]</scope>
    <source>
        <strain evidence="4 5">Pan44</strain>
    </source>
</reference>
<evidence type="ECO:0000259" key="3">
    <source>
        <dbReference type="Pfam" id="PF07587"/>
    </source>
</evidence>
<keyword evidence="1" id="KW-0732">Signal</keyword>
<dbReference type="KEGG" id="ccos:Pan44_15340"/>
<evidence type="ECO:0000259" key="2">
    <source>
        <dbReference type="Pfam" id="PF07583"/>
    </source>
</evidence>
<dbReference type="PANTHER" id="PTHR35889:SF3">
    <property type="entry name" value="F-BOX DOMAIN-CONTAINING PROTEIN"/>
    <property type="match status" value="1"/>
</dbReference>
<dbReference type="Proteomes" id="UP000315700">
    <property type="component" value="Chromosome"/>
</dbReference>
<accession>A0A517SBM7</accession>
<dbReference type="InterPro" id="IPR011444">
    <property type="entry name" value="DUF1549"/>
</dbReference>
<protein>
    <recommendedName>
        <fullName evidence="6">DUF1549 domain-containing protein</fullName>
    </recommendedName>
</protein>
<feature type="chain" id="PRO_5022003947" description="DUF1549 domain-containing protein" evidence="1">
    <location>
        <begin position="24"/>
        <end position="548"/>
    </location>
</feature>
<dbReference type="RefSeq" id="WP_145028777.1">
    <property type="nucleotide sequence ID" value="NZ_CP036271.1"/>
</dbReference>
<name>A0A517SBM7_9PLAN</name>
<sequence precursor="true">MNLVRFLALSMVSTVLCFSVAEAADGKSDRPVRGGDPVVDEINKYLRQGWTDNEVEPSPEADDSEWLRRVYLDVVGHIPESGTVEKFLSEKNSGKRRELVSELVEDPRFVRHMTTVWANVLIGRNAPDRTSREGLEKFLRESFAKNRPWNEIVYDLLTAEGHFEQNGAVNFILGQLTGNPNRDDYAVEATAKATKIFLGMQVQCTQCHDHPFNDWKQNQFWEFNSFLRQVRRRDVDKYDAASGRNVDDYSELVRRDYEGPVYFETRQGLMKVAYPKYFDKEIDSGKKTNRRQQLAEVMAKSDGNQQVARAFVNRTWGHFMGYGFTRPVDDMGPHNPPSHPELLDFLTEEFVKSNYDVRQLVKWICNSEAYHLTSQFNPKNEIDNPSIGEIPLFSHMYVKALTVEQLYDSLIVATNADQAGKGSYEDAQRQKEVWLREFMRIFGGNEDDEPTLFSGTIPQALMLMNGDLTKQAISPDKGAFLTTVLSSPKLRNDNQRIQALYISALGRIPSRAEYAKIEKVMRQAPSPIMAYQDLYWALLNSNEFVLNH</sequence>
<feature type="signal peptide" evidence="1">
    <location>
        <begin position="1"/>
        <end position="23"/>
    </location>
</feature>
<evidence type="ECO:0000256" key="1">
    <source>
        <dbReference type="SAM" id="SignalP"/>
    </source>
</evidence>
<organism evidence="4 5">
    <name type="scientific">Caulifigura coniformis</name>
    <dbReference type="NCBI Taxonomy" id="2527983"/>
    <lineage>
        <taxon>Bacteria</taxon>
        <taxon>Pseudomonadati</taxon>
        <taxon>Planctomycetota</taxon>
        <taxon>Planctomycetia</taxon>
        <taxon>Planctomycetales</taxon>
        <taxon>Planctomycetaceae</taxon>
        <taxon>Caulifigura</taxon>
    </lineage>
</organism>
<proteinExistence type="predicted"/>
<dbReference type="AlphaFoldDB" id="A0A517SBM7"/>
<dbReference type="PANTHER" id="PTHR35889">
    <property type="entry name" value="CYCLOINULO-OLIGOSACCHARIDE FRUCTANOTRANSFERASE-RELATED"/>
    <property type="match status" value="1"/>
</dbReference>
<evidence type="ECO:0000313" key="5">
    <source>
        <dbReference type="Proteomes" id="UP000315700"/>
    </source>
</evidence>
<dbReference type="OrthoDB" id="289126at2"/>
<gene>
    <name evidence="4" type="ORF">Pan44_15340</name>
</gene>
<dbReference type="Pfam" id="PF07587">
    <property type="entry name" value="PSD1"/>
    <property type="match status" value="1"/>
</dbReference>
<dbReference type="Pfam" id="PF07583">
    <property type="entry name" value="PSCyt2"/>
    <property type="match status" value="1"/>
</dbReference>
<feature type="domain" description="DUF1553" evidence="3">
    <location>
        <begin position="290"/>
        <end position="520"/>
    </location>
</feature>
<evidence type="ECO:0008006" key="6">
    <source>
        <dbReference type="Google" id="ProtNLM"/>
    </source>
</evidence>
<dbReference type="InterPro" id="IPR022655">
    <property type="entry name" value="DUF1553"/>
</dbReference>
<dbReference type="InParanoid" id="A0A517SBM7"/>
<keyword evidence="5" id="KW-1185">Reference proteome</keyword>
<feature type="domain" description="DUF1549" evidence="2">
    <location>
        <begin position="41"/>
        <end position="231"/>
    </location>
</feature>
<dbReference type="EMBL" id="CP036271">
    <property type="protein sequence ID" value="QDT53512.1"/>
    <property type="molecule type" value="Genomic_DNA"/>
</dbReference>
<evidence type="ECO:0000313" key="4">
    <source>
        <dbReference type="EMBL" id="QDT53512.1"/>
    </source>
</evidence>